<dbReference type="RefSeq" id="WP_048107484.1">
    <property type="nucleotide sequence ID" value="NZ_CP009517.1"/>
</dbReference>
<evidence type="ECO:0000313" key="5">
    <source>
        <dbReference type="Proteomes" id="UP000033066"/>
    </source>
</evidence>
<reference evidence="4" key="1">
    <citation type="submission" date="2014-07" db="EMBL/GenBank/DDBJ databases">
        <title>Methanogenic archaea and the global carbon cycle.</title>
        <authorList>
            <person name="Henriksen J.R."/>
            <person name="Luke J."/>
            <person name="Reinhart S."/>
            <person name="Benedict M.N."/>
            <person name="Youngblut N.D."/>
            <person name="Metcalf M.E."/>
            <person name="Whitaker R.J."/>
            <person name="Metcalf W.W."/>
        </authorList>
    </citation>
    <scope>NUCLEOTIDE SEQUENCE [LARGE SCALE GENOMIC DNA]</scope>
    <source>
        <strain evidence="4">3</strain>
    </source>
</reference>
<organism evidence="4 5">
    <name type="scientific">Methanosarcina barkeri 3</name>
    <dbReference type="NCBI Taxonomy" id="1434107"/>
    <lineage>
        <taxon>Archaea</taxon>
        <taxon>Methanobacteriati</taxon>
        <taxon>Methanobacteriota</taxon>
        <taxon>Stenosarchaea group</taxon>
        <taxon>Methanomicrobia</taxon>
        <taxon>Methanosarcinales</taxon>
        <taxon>Methanosarcinaceae</taxon>
        <taxon>Methanosarcina</taxon>
    </lineage>
</organism>
<feature type="compositionally biased region" description="Polar residues" evidence="1">
    <location>
        <begin position="1492"/>
        <end position="1506"/>
    </location>
</feature>
<feature type="domain" description="CobN/magnesium chelatase" evidence="3">
    <location>
        <begin position="339"/>
        <end position="1413"/>
    </location>
</feature>
<dbReference type="OrthoDB" id="192131at2157"/>
<dbReference type="PATRIC" id="fig|1434107.4.peg.1966"/>
<name>A0A0E3SLJ3_METBA</name>
<sequence length="1580" mass="175047">MNEKSNKEISLLNKKIKASIMAFLMFLMLFSISSAAGSVDLQYELVASTTSDAEGNYLFSDIPDGDYTLIALYNEDKWRRADEQIRIQNGADLSVNLDTSSRDIDENESQALFEMSGSEANPSGSAKISGFTRQKQMNADPIPLGSTKVLLLKETGTEAQDNSGETQSNSSKTQDNSGETQSNSSETQDNSGETQSNSSKTQENSSQIQSNSSQIQSNSSQIQSNSSNNQNLNIAIVTGYRSHELPLKNLMEKLNNDSSLNLTLNCFMADYVMENDVDLSTMDIIYINMLSPSTAQKLTPTVDSAITNGCVVIDDDTLLNESIPLPEDQIESYREKLNNYWLNGAYEQDNLKNLVFCIASDCCGRSDLQYEEPHTLPERAIYHTNMTGYFTDSLDTYLAWYSNRSDGGHVYDPAKPTVAITMYQSYFPFQIEPIDALISKLEAKGYNVIATYGSDNLSSGDFFKQGDEVLVDAIISFTYFGNKFDAEDLDVPVINGIIDNYMNKTEYETNSRPLPADKMMKLDLQELWGAIDPIIMAATEVDPETETETSVSIDYQVDWLVDRVESWVNLSEIPGSDKKVAIIYYNHGGGKDNIGASYLDVIPSLSNLLDAMAKDGYDLNESQSLNETELLNLMLTQGINIGTWAPGELQKLVDTGKVVLLPESTYEQWFSELPEERQQEVIDQWGPAPGKIMVWENESGKYLVIPRIEVGENIILAPQPSRGWLDDNEALYHDKDLPPHHQYIAFYLWLQHSKEEGGFGSDALVHFGRHGTQEWLPGKEFGLSRYDWPSLMIGDKPVVYPYVMDGLGEGNEAKRRGGAVIIDHLVPPILSAGSYGDYANLSEAIQNYEQADTNASLKAAHRSEVLNLTQSLSLDEDFNMTEAENNETYFNTTFLEGLEDLLDEYKSQSMPYGLHVLGTGPKGEQLVGMVNSMLGTEFADSVNEFNKTEGAQLYLLDLVLNQGVNSTNAQKKVLGKGNETVNTFLSSAKEYAENLSLGEEEINQVLKALNGSFIPGNLGGDPVRNPETLPSGRNFYAFDQRIVPTEAAWTLGQEMADQMLEAYVAEHGAYPKKVAYVLWAGETTRHEGVMEAEILYLLGVKPVWNSGRVVDVEAIPMETLGRPRIDVVMQISGLYRDMYPDKVRLLDKAVKLAYAQEDSPNYVRENADALKSSLASESSFNESEALDLALLRIFGSSDGAYGTGLPNAVSASDTWETNGALAELYISKMCNAYGEDVWGENLKELFEKNLEGTEATVHSRSTNLYGTLDNDDFFQYMGGLNLAVSYVSGGEYPDSYITNMLTNGDEKTETLEKFLTRETYSRYFNSKWIEGMQGNGYAGAREMSDFVENLWGWEATNPDLISDDVWNQVYKTYMADQELRDWVKQNNPYAYQAMTARMLETARKGNWDASDEVLESLATEYEESVVEDGVTCCHHTCGNPLLNSYVSGMVSVPGFSEAIENATQESLEQEETEKQSSSGEKHSSSGNKGSSTPVIRSTGSSNQTVVESDAGYGVDSPEPAPEVSKSAADQDYVEGYEMQKDSTDEPDNSGFSFSGSDIFGILFVVAAIGGIYLGFYKKKV</sequence>
<dbReference type="PANTHER" id="PTHR44119:SF4">
    <property type="entry name" value="AEROBIC COBALTOCHELATASE SUBUNIT COBN"/>
    <property type="match status" value="1"/>
</dbReference>
<dbReference type="InterPro" id="IPR018247">
    <property type="entry name" value="EF_Hand_1_Ca_BS"/>
</dbReference>
<dbReference type="STRING" id="1434107.MSBR3_1509"/>
<keyword evidence="2" id="KW-0812">Transmembrane</keyword>
<accession>A0A0E3SLJ3</accession>
<dbReference type="Proteomes" id="UP000033066">
    <property type="component" value="Chromosome"/>
</dbReference>
<dbReference type="HOGENOM" id="CLU_002017_4_0_2"/>
<dbReference type="NCBIfam" id="NF004645">
    <property type="entry name" value="PRK05989.2-3"/>
    <property type="match status" value="1"/>
</dbReference>
<feature type="region of interest" description="Disordered" evidence="1">
    <location>
        <begin position="158"/>
        <end position="226"/>
    </location>
</feature>
<dbReference type="SUPFAM" id="SSF117074">
    <property type="entry name" value="Hypothetical protein PA1324"/>
    <property type="match status" value="1"/>
</dbReference>
<dbReference type="CDD" id="cd10150">
    <property type="entry name" value="CobN_like"/>
    <property type="match status" value="1"/>
</dbReference>
<feature type="region of interest" description="Disordered" evidence="1">
    <location>
        <begin position="1463"/>
        <end position="1549"/>
    </location>
</feature>
<evidence type="ECO:0000256" key="2">
    <source>
        <dbReference type="SAM" id="Phobius"/>
    </source>
</evidence>
<keyword evidence="2" id="KW-1133">Transmembrane helix</keyword>
<protein>
    <submittedName>
        <fullName evidence="4">CobN-like chelatase BtuS for metalloporphyrine salvage</fullName>
    </submittedName>
</protein>
<feature type="compositionally biased region" description="Polar residues" evidence="1">
    <location>
        <begin position="158"/>
        <end position="203"/>
    </location>
</feature>
<dbReference type="Pfam" id="PF02514">
    <property type="entry name" value="CobN-Mg_chel"/>
    <property type="match status" value="1"/>
</dbReference>
<dbReference type="PANTHER" id="PTHR44119">
    <property type="entry name" value="MAGNESIUM-CHELATASE SUBUNIT CHLH, CHLOROPLASTIC"/>
    <property type="match status" value="1"/>
</dbReference>
<feature type="transmembrane region" description="Helical" evidence="2">
    <location>
        <begin position="1558"/>
        <end position="1576"/>
    </location>
</feature>
<gene>
    <name evidence="4" type="ORF">MSBR3_1509</name>
</gene>
<feature type="compositionally biased region" description="Low complexity" evidence="1">
    <location>
        <begin position="204"/>
        <end position="226"/>
    </location>
</feature>
<dbReference type="PROSITE" id="PS00018">
    <property type="entry name" value="EF_HAND_1"/>
    <property type="match status" value="1"/>
</dbReference>
<dbReference type="KEGG" id="mbak:MSBR3_1509"/>
<evidence type="ECO:0000259" key="3">
    <source>
        <dbReference type="Pfam" id="PF02514"/>
    </source>
</evidence>
<proteinExistence type="predicted"/>
<dbReference type="EMBL" id="CP009517">
    <property type="protein sequence ID" value="AKB82087.1"/>
    <property type="molecule type" value="Genomic_DNA"/>
</dbReference>
<evidence type="ECO:0000313" key="4">
    <source>
        <dbReference type="EMBL" id="AKB82087.1"/>
    </source>
</evidence>
<keyword evidence="5" id="KW-1185">Reference proteome</keyword>
<keyword evidence="2" id="KW-0472">Membrane</keyword>
<dbReference type="InterPro" id="IPR003672">
    <property type="entry name" value="CobN/Mg_chltase"/>
</dbReference>
<dbReference type="GeneID" id="24789049"/>
<evidence type="ECO:0000256" key="1">
    <source>
        <dbReference type="SAM" id="MobiDB-lite"/>
    </source>
</evidence>